<dbReference type="eggNOG" id="COG0744">
    <property type="taxonomic scope" value="Bacteria"/>
</dbReference>
<keyword evidence="5 11" id="KW-0812">Transmembrane</keyword>
<evidence type="ECO:0000256" key="11">
    <source>
        <dbReference type="HAMAP-Rule" id="MF_00766"/>
    </source>
</evidence>
<dbReference type="PANTHER" id="PTHR30400:SF0">
    <property type="entry name" value="BIOSYNTHETIC PEPTIDOGLYCAN TRANSGLYCOSYLASE"/>
    <property type="match status" value="1"/>
</dbReference>
<evidence type="ECO:0000256" key="6">
    <source>
        <dbReference type="ARBA" id="ARBA00022960"/>
    </source>
</evidence>
<keyword evidence="7 11" id="KW-0573">Peptidoglycan synthesis</keyword>
<dbReference type="UniPathway" id="UPA00219"/>
<organism evidence="13 14">
    <name type="scientific">Marinobacterium lacunae</name>
    <dbReference type="NCBI Taxonomy" id="1232683"/>
    <lineage>
        <taxon>Bacteria</taxon>
        <taxon>Pseudomonadati</taxon>
        <taxon>Pseudomonadota</taxon>
        <taxon>Gammaproteobacteria</taxon>
        <taxon>Oceanospirillales</taxon>
        <taxon>Oceanospirillaceae</taxon>
        <taxon>Marinobacterium</taxon>
    </lineage>
</organism>
<keyword evidence="3 11" id="KW-0328">Glycosyltransferase</keyword>
<comment type="function">
    <text evidence="11">Peptidoglycan polymerase that catalyzes glycan chain elongation from lipid-linked precursors.</text>
</comment>
<evidence type="ECO:0000256" key="8">
    <source>
        <dbReference type="ARBA" id="ARBA00022989"/>
    </source>
</evidence>
<dbReference type="Gene3D" id="1.10.3810.10">
    <property type="entry name" value="Biosynthetic peptidoglycan transglycosylase-like"/>
    <property type="match status" value="1"/>
</dbReference>
<accession>A0A081FXG2</accession>
<comment type="subcellular location">
    <subcellularLocation>
        <location evidence="11">Cell inner membrane</location>
        <topology evidence="11">Single-pass membrane protein</topology>
    </subcellularLocation>
</comment>
<evidence type="ECO:0000313" key="13">
    <source>
        <dbReference type="EMBL" id="KEA63217.1"/>
    </source>
</evidence>
<dbReference type="GO" id="GO:0008955">
    <property type="term" value="F:peptidoglycan glycosyltransferase activity"/>
    <property type="evidence" value="ECO:0007669"/>
    <property type="project" value="UniProtKB-UniRule"/>
</dbReference>
<keyword evidence="8 11" id="KW-1133">Transmembrane helix</keyword>
<comment type="pathway">
    <text evidence="11">Cell wall biogenesis; peptidoglycan biosynthesis.</text>
</comment>
<dbReference type="GO" id="GO:0008360">
    <property type="term" value="P:regulation of cell shape"/>
    <property type="evidence" value="ECO:0007669"/>
    <property type="project" value="UniProtKB-KW"/>
</dbReference>
<evidence type="ECO:0000256" key="1">
    <source>
        <dbReference type="ARBA" id="ARBA00022475"/>
    </source>
</evidence>
<comment type="caution">
    <text evidence="13">The sequence shown here is derived from an EMBL/GenBank/DDBJ whole genome shotgun (WGS) entry which is preliminary data.</text>
</comment>
<keyword evidence="9 11" id="KW-0472">Membrane</keyword>
<keyword evidence="2 11" id="KW-0997">Cell inner membrane</keyword>
<dbReference type="SUPFAM" id="SSF53955">
    <property type="entry name" value="Lysozyme-like"/>
    <property type="match status" value="1"/>
</dbReference>
<dbReference type="HAMAP" id="MF_00766">
    <property type="entry name" value="PGT_MtgA"/>
    <property type="match status" value="1"/>
</dbReference>
<dbReference type="InterPro" id="IPR023346">
    <property type="entry name" value="Lysozyme-like_dom_sf"/>
</dbReference>
<dbReference type="GO" id="GO:0009252">
    <property type="term" value="P:peptidoglycan biosynthetic process"/>
    <property type="evidence" value="ECO:0007669"/>
    <property type="project" value="UniProtKB-UniRule"/>
</dbReference>
<dbReference type="InterPro" id="IPR011812">
    <property type="entry name" value="Pep_trsgly"/>
</dbReference>
<dbReference type="RefSeq" id="WP_231517057.1">
    <property type="nucleotide sequence ID" value="NZ_JMQN01000040.1"/>
</dbReference>
<dbReference type="GO" id="GO:0016763">
    <property type="term" value="F:pentosyltransferase activity"/>
    <property type="evidence" value="ECO:0007669"/>
    <property type="project" value="InterPro"/>
</dbReference>
<dbReference type="Pfam" id="PF00912">
    <property type="entry name" value="Transgly"/>
    <property type="match status" value="1"/>
</dbReference>
<dbReference type="NCBIfam" id="TIGR02070">
    <property type="entry name" value="mono_pep_trsgly"/>
    <property type="match status" value="1"/>
</dbReference>
<comment type="similarity">
    <text evidence="11">Belongs to the glycosyltransferase 51 family.</text>
</comment>
<keyword evidence="4 11" id="KW-0808">Transferase</keyword>
<keyword evidence="6 11" id="KW-0133">Cell shape</keyword>
<dbReference type="Proteomes" id="UP000028252">
    <property type="component" value="Unassembled WGS sequence"/>
</dbReference>
<dbReference type="GO" id="GO:0009274">
    <property type="term" value="C:peptidoglycan-based cell wall"/>
    <property type="evidence" value="ECO:0007669"/>
    <property type="project" value="InterPro"/>
</dbReference>
<dbReference type="PATRIC" id="fig|1232683.4.peg.2694"/>
<evidence type="ECO:0000256" key="10">
    <source>
        <dbReference type="ARBA" id="ARBA00023316"/>
    </source>
</evidence>
<evidence type="ECO:0000256" key="7">
    <source>
        <dbReference type="ARBA" id="ARBA00022984"/>
    </source>
</evidence>
<feature type="domain" description="Glycosyl transferase family 51" evidence="12">
    <location>
        <begin position="66"/>
        <end position="232"/>
    </location>
</feature>
<evidence type="ECO:0000256" key="4">
    <source>
        <dbReference type="ARBA" id="ARBA00022679"/>
    </source>
</evidence>
<dbReference type="EMBL" id="JMQN01000040">
    <property type="protein sequence ID" value="KEA63217.1"/>
    <property type="molecule type" value="Genomic_DNA"/>
</dbReference>
<comment type="catalytic activity">
    <reaction evidence="11">
        <text>[GlcNAc-(1-&gt;4)-Mur2Ac(oyl-L-Ala-gamma-D-Glu-L-Lys-D-Ala-D-Ala)](n)-di-trans,octa-cis-undecaprenyl diphosphate + beta-D-GlcNAc-(1-&gt;4)-Mur2Ac(oyl-L-Ala-gamma-D-Glu-L-Lys-D-Ala-D-Ala)-di-trans,octa-cis-undecaprenyl diphosphate = [GlcNAc-(1-&gt;4)-Mur2Ac(oyl-L-Ala-gamma-D-Glu-L-Lys-D-Ala-D-Ala)](n+1)-di-trans,octa-cis-undecaprenyl diphosphate + di-trans,octa-cis-undecaprenyl diphosphate + H(+)</text>
        <dbReference type="Rhea" id="RHEA:23708"/>
        <dbReference type="Rhea" id="RHEA-COMP:9602"/>
        <dbReference type="Rhea" id="RHEA-COMP:9603"/>
        <dbReference type="ChEBI" id="CHEBI:15378"/>
        <dbReference type="ChEBI" id="CHEBI:58405"/>
        <dbReference type="ChEBI" id="CHEBI:60033"/>
        <dbReference type="ChEBI" id="CHEBI:78435"/>
        <dbReference type="EC" id="2.4.99.28"/>
    </reaction>
</comment>
<evidence type="ECO:0000256" key="9">
    <source>
        <dbReference type="ARBA" id="ARBA00023136"/>
    </source>
</evidence>
<evidence type="ECO:0000256" key="2">
    <source>
        <dbReference type="ARBA" id="ARBA00022519"/>
    </source>
</evidence>
<name>A0A081FXG2_9GAMM</name>
<protein>
    <recommendedName>
        <fullName evidence="11">Biosynthetic peptidoglycan transglycosylase</fullName>
        <ecNumber evidence="11">2.4.99.28</ecNumber>
    </recommendedName>
    <alternativeName>
        <fullName evidence="11">Glycan polymerase</fullName>
    </alternativeName>
    <alternativeName>
        <fullName evidence="11">Peptidoglycan glycosyltransferase MtgA</fullName>
        <shortName evidence="11">PGT</shortName>
    </alternativeName>
</protein>
<keyword evidence="14" id="KW-1185">Reference proteome</keyword>
<reference evidence="13 14" key="1">
    <citation type="submission" date="2014-04" db="EMBL/GenBank/DDBJ databases">
        <title>Marinobacterium kochiensis sp. nov., isolated from sediment sample collected from Kochi backwaters in Kerala, India.</title>
        <authorList>
            <person name="Singh A."/>
            <person name="Pinnaka A.K."/>
        </authorList>
    </citation>
    <scope>NUCLEOTIDE SEQUENCE [LARGE SCALE GENOMIC DNA]</scope>
    <source>
        <strain evidence="13 14">AK27</strain>
    </source>
</reference>
<evidence type="ECO:0000256" key="5">
    <source>
        <dbReference type="ARBA" id="ARBA00022692"/>
    </source>
</evidence>
<evidence type="ECO:0000313" key="14">
    <source>
        <dbReference type="Proteomes" id="UP000028252"/>
    </source>
</evidence>
<evidence type="ECO:0000256" key="3">
    <source>
        <dbReference type="ARBA" id="ARBA00022676"/>
    </source>
</evidence>
<dbReference type="GO" id="GO:0005886">
    <property type="term" value="C:plasma membrane"/>
    <property type="evidence" value="ECO:0007669"/>
    <property type="project" value="UniProtKB-SubCell"/>
</dbReference>
<dbReference type="PANTHER" id="PTHR30400">
    <property type="entry name" value="MONOFUNCTIONAL BIOSYNTHETIC PEPTIDOGLYCAN TRANSGLYCOSYLASE"/>
    <property type="match status" value="1"/>
</dbReference>
<keyword evidence="1 11" id="KW-1003">Cell membrane</keyword>
<dbReference type="AlphaFoldDB" id="A0A081FXG2"/>
<evidence type="ECO:0000259" key="12">
    <source>
        <dbReference type="Pfam" id="PF00912"/>
    </source>
</evidence>
<keyword evidence="10 11" id="KW-0961">Cell wall biogenesis/degradation</keyword>
<dbReference type="STRING" id="1232683.ADIMK_2741"/>
<dbReference type="InterPro" id="IPR001264">
    <property type="entry name" value="Glyco_trans_51"/>
</dbReference>
<sequence>MILKRKRKTTRRPRSLFVRVRNGLLWLFGGSFALLLSLLVLMRYVNPPVWSWQLHRMINPPAGYPDQVRHQWRDLDTIPRSVQLAVIASEDQRFPLHSGVDTKAIGQALEEALEGERLRGASTLTQQTAKNLLLWPGRDWLRKGLELPLALLLELVWGKERILEVYLNIVEFGPGVYGVAAASEYWFNKPVSQLTPSQAARLAAILPNPWQYSAEPPSRYVLKRSYWIERQMSQLGFSWLSPLHD</sequence>
<dbReference type="EC" id="2.4.99.28" evidence="11"/>
<dbReference type="GO" id="GO:0071555">
    <property type="term" value="P:cell wall organization"/>
    <property type="evidence" value="ECO:0007669"/>
    <property type="project" value="UniProtKB-KW"/>
</dbReference>
<dbReference type="InterPro" id="IPR036950">
    <property type="entry name" value="PBP_transglycosylase"/>
</dbReference>
<proteinExistence type="inferred from homology"/>
<gene>
    <name evidence="11" type="primary">mtgA</name>
    <name evidence="13" type="ORF">ADIMK_2741</name>
</gene>